<dbReference type="GO" id="GO:0003824">
    <property type="term" value="F:catalytic activity"/>
    <property type="evidence" value="ECO:0007669"/>
    <property type="project" value="InterPro"/>
</dbReference>
<dbReference type="AlphaFoldDB" id="I0CED4"/>
<dbReference type="SUPFAM" id="SSF54197">
    <property type="entry name" value="HIT-like"/>
    <property type="match status" value="1"/>
</dbReference>
<organism evidence="5">
    <name type="scientific">Streptomyces sp. W75</name>
    <dbReference type="NCBI Taxonomy" id="1170711"/>
    <lineage>
        <taxon>Bacteria</taxon>
        <taxon>Bacillati</taxon>
        <taxon>Actinomycetota</taxon>
        <taxon>Actinomycetes</taxon>
        <taxon>Kitasatosporales</taxon>
        <taxon>Streptomycetaceae</taxon>
        <taxon>Streptomyces</taxon>
    </lineage>
</organism>
<evidence type="ECO:0000256" key="2">
    <source>
        <dbReference type="PIRSR" id="PIRSR601310-3"/>
    </source>
</evidence>
<dbReference type="GO" id="GO:0009117">
    <property type="term" value="P:nucleotide metabolic process"/>
    <property type="evidence" value="ECO:0007669"/>
    <property type="project" value="TreeGrafter"/>
</dbReference>
<geneLocation type="plasmid" evidence="5">
    <name>pCQ4</name>
</geneLocation>
<protein>
    <submittedName>
        <fullName evidence="5">Histidine triad protein</fullName>
    </submittedName>
</protein>
<evidence type="ECO:0000313" key="5">
    <source>
        <dbReference type="EMBL" id="AFH75147.1"/>
    </source>
</evidence>
<dbReference type="InterPro" id="IPR036265">
    <property type="entry name" value="HIT-like_sf"/>
</dbReference>
<dbReference type="PROSITE" id="PS51084">
    <property type="entry name" value="HIT_2"/>
    <property type="match status" value="1"/>
</dbReference>
<reference evidence="5" key="1">
    <citation type="submission" date="2011-12" db="EMBL/GenBank/DDBJ databases">
        <title>Complete nucleotide sequence of Streptomyces circular plasmid pCQ4.</title>
        <authorList>
            <person name="Cheng Q."/>
            <person name="Tian X."/>
            <person name="Qin Z."/>
        </authorList>
    </citation>
    <scope>NUCLEOTIDE SEQUENCE</scope>
    <source>
        <strain evidence="5">W75</strain>
        <plasmid evidence="5">pCQ4</plasmid>
    </source>
</reference>
<dbReference type="PANTHER" id="PTHR46648:SF1">
    <property type="entry name" value="ADENOSINE 5'-MONOPHOSPHORAMIDASE HNT1"/>
    <property type="match status" value="1"/>
</dbReference>
<dbReference type="Gene3D" id="3.30.428.10">
    <property type="entry name" value="HIT-like"/>
    <property type="match status" value="1"/>
</dbReference>
<dbReference type="PANTHER" id="PTHR46648">
    <property type="entry name" value="HIT FAMILY PROTEIN 1"/>
    <property type="match status" value="1"/>
</dbReference>
<proteinExistence type="predicted"/>
<gene>
    <name evidence="5" type="ORF">pCQ4.22c</name>
</gene>
<keyword evidence="5" id="KW-0614">Plasmid</keyword>
<evidence type="ECO:0000259" key="4">
    <source>
        <dbReference type="PROSITE" id="PS51084"/>
    </source>
</evidence>
<dbReference type="InterPro" id="IPR011146">
    <property type="entry name" value="HIT-like"/>
</dbReference>
<name>I0CED4_9ACTN</name>
<feature type="domain" description="HIT" evidence="4">
    <location>
        <begin position="24"/>
        <end position="126"/>
    </location>
</feature>
<feature type="active site" description="Tele-AMP-histidine intermediate" evidence="1">
    <location>
        <position position="113"/>
    </location>
</feature>
<evidence type="ECO:0000256" key="1">
    <source>
        <dbReference type="PIRSR" id="PIRSR601310-1"/>
    </source>
</evidence>
<dbReference type="Pfam" id="PF01230">
    <property type="entry name" value="HIT"/>
    <property type="match status" value="1"/>
</dbReference>
<dbReference type="InterPro" id="IPR001310">
    <property type="entry name" value="Histidine_triad_HIT"/>
</dbReference>
<accession>I0CED4</accession>
<feature type="short sequence motif" description="Histidine triad motif" evidence="2 3">
    <location>
        <begin position="111"/>
        <end position="115"/>
    </location>
</feature>
<evidence type="ECO:0000256" key="3">
    <source>
        <dbReference type="PROSITE-ProRule" id="PRU00464"/>
    </source>
</evidence>
<dbReference type="EMBL" id="JQ340175">
    <property type="protein sequence ID" value="AFH75147.1"/>
    <property type="molecule type" value="Genomic_DNA"/>
</dbReference>
<sequence>MDLRPRQPHRRVGPMTTALTRACPFCLIIDGQAPATIVHDWPDAIAIVPLGPVVEGHTLIIPKTHVADFADDPDVTGATARRAAQLCRDLDLVHANLITSKGVHATQSVWHLHLHLVPRAANDGLALPWYSGRSRKAAA</sequence>
<dbReference type="PRINTS" id="PR00332">
    <property type="entry name" value="HISTRIAD"/>
</dbReference>